<organism evidence="7 8">
    <name type="scientific">Sphingobacterium psychroaquaticum</name>
    <dbReference type="NCBI Taxonomy" id="561061"/>
    <lineage>
        <taxon>Bacteria</taxon>
        <taxon>Pseudomonadati</taxon>
        <taxon>Bacteroidota</taxon>
        <taxon>Sphingobacteriia</taxon>
        <taxon>Sphingobacteriales</taxon>
        <taxon>Sphingobacteriaceae</taxon>
        <taxon>Sphingobacterium</taxon>
    </lineage>
</organism>
<evidence type="ECO:0000256" key="5">
    <source>
        <dbReference type="RuleBase" id="RU004417"/>
    </source>
</evidence>
<evidence type="ECO:0000256" key="2">
    <source>
        <dbReference type="ARBA" id="ARBA00023002"/>
    </source>
</evidence>
<dbReference type="GO" id="GO:0000166">
    <property type="term" value="F:nucleotide binding"/>
    <property type="evidence" value="ECO:0007669"/>
    <property type="project" value="UniProtKB-KW"/>
</dbReference>
<keyword evidence="8" id="KW-1185">Reference proteome</keyword>
<dbReference type="Pfam" id="PF00208">
    <property type="entry name" value="ELFV_dehydrog"/>
    <property type="match status" value="1"/>
</dbReference>
<dbReference type="AlphaFoldDB" id="A0A1X7KU01"/>
<evidence type="ECO:0000313" key="7">
    <source>
        <dbReference type="EMBL" id="SMG45032.1"/>
    </source>
</evidence>
<dbReference type="PRINTS" id="PR00082">
    <property type="entry name" value="GLFDHDRGNASE"/>
</dbReference>
<accession>A0A1X7KU01</accession>
<dbReference type="Pfam" id="PF02812">
    <property type="entry name" value="ELFV_dehydrog_N"/>
    <property type="match status" value="1"/>
</dbReference>
<protein>
    <submittedName>
        <fullName evidence="7">Leucine dehydrogenase</fullName>
    </submittedName>
</protein>
<dbReference type="Proteomes" id="UP000192980">
    <property type="component" value="Unassembled WGS sequence"/>
</dbReference>
<sequence>MTEKFPNFALIFLEKLAFFNVMEIKQSSIFDQMSLSGHQNLFFCQDQAVGLQAIVAIHDTTLGPAIGGVRMLPYESLSDAIDDALRLSQAITYKSSLAGLNLGGGSAIIMGNHRTDKTEVLMRRFGQFVQGLNGNFIAATDMGTTQKDLEYMLSETNYVAGLPASLNGGGDTTVFAARGVFYGIKAAIKELYGDDSLAGRKVAVQGLGSIGEQLVSMLRAENARVYVSDMTEERKMKIAAQYKAEPITYATSFELDADVYAPCALGGTVNPETVPRMRCKIIAGSANNQLKDEELTNKLLKEHDILYTPDFLINSGALISCFSELEGYGNDRTDALVKNIYNATRHVIQKSKEDNITTFDAAKQLAEKRIFDIKKLKR</sequence>
<dbReference type="PANTHER" id="PTHR42722:SF1">
    <property type="entry name" value="VALINE DEHYDROGENASE"/>
    <property type="match status" value="1"/>
</dbReference>
<reference evidence="7 8" key="1">
    <citation type="submission" date="2017-04" db="EMBL/GenBank/DDBJ databases">
        <authorList>
            <person name="Afonso C.L."/>
            <person name="Miller P.J."/>
            <person name="Scott M.A."/>
            <person name="Spackman E."/>
            <person name="Goraichik I."/>
            <person name="Dimitrov K.M."/>
            <person name="Suarez D.L."/>
            <person name="Swayne D.E."/>
        </authorList>
    </citation>
    <scope>NUCLEOTIDE SEQUENCE [LARGE SCALE GENOMIC DNA]</scope>
    <source>
        <strain evidence="7 8">DSM 22418</strain>
    </source>
</reference>
<evidence type="ECO:0000256" key="1">
    <source>
        <dbReference type="ARBA" id="ARBA00006382"/>
    </source>
</evidence>
<dbReference type="Gene3D" id="3.40.50.10860">
    <property type="entry name" value="Leucine Dehydrogenase, chain A, domain 1"/>
    <property type="match status" value="1"/>
</dbReference>
<dbReference type="SUPFAM" id="SSF53223">
    <property type="entry name" value="Aminoacid dehydrogenase-like, N-terminal domain"/>
    <property type="match status" value="1"/>
</dbReference>
<evidence type="ECO:0000256" key="3">
    <source>
        <dbReference type="ARBA" id="ARBA00023027"/>
    </source>
</evidence>
<dbReference type="GO" id="GO:0006520">
    <property type="term" value="P:amino acid metabolic process"/>
    <property type="evidence" value="ECO:0007669"/>
    <property type="project" value="InterPro"/>
</dbReference>
<dbReference type="CDD" id="cd01075">
    <property type="entry name" value="NAD_bind_Leu_Phe_Val_DH"/>
    <property type="match status" value="1"/>
</dbReference>
<dbReference type="FunFam" id="3.40.50.10860:FF:000010">
    <property type="entry name" value="Leucine dehydrogenase"/>
    <property type="match status" value="1"/>
</dbReference>
<evidence type="ECO:0000259" key="6">
    <source>
        <dbReference type="SMART" id="SM00839"/>
    </source>
</evidence>
<dbReference type="PANTHER" id="PTHR42722">
    <property type="entry name" value="LEUCINE DEHYDROGENASE"/>
    <property type="match status" value="1"/>
</dbReference>
<dbReference type="InterPro" id="IPR036291">
    <property type="entry name" value="NAD(P)-bd_dom_sf"/>
</dbReference>
<comment type="similarity">
    <text evidence="1 5">Belongs to the Glu/Leu/Phe/Val dehydrogenases family.</text>
</comment>
<evidence type="ECO:0000256" key="4">
    <source>
        <dbReference type="PIRSR" id="PIRSR000188-2"/>
    </source>
</evidence>
<dbReference type="EMBL" id="FXAU01000006">
    <property type="protein sequence ID" value="SMG45032.1"/>
    <property type="molecule type" value="Genomic_DNA"/>
</dbReference>
<dbReference type="STRING" id="561061.SAMN05660862_3237"/>
<dbReference type="InterPro" id="IPR006095">
    <property type="entry name" value="Glu/Leu/Phe/Val/Trp_DH"/>
</dbReference>
<evidence type="ECO:0000313" key="8">
    <source>
        <dbReference type="Proteomes" id="UP000192980"/>
    </source>
</evidence>
<proteinExistence type="inferred from homology"/>
<dbReference type="InterPro" id="IPR016211">
    <property type="entry name" value="Glu/Phe/Leu/Val/Trp_DH_bac/arc"/>
</dbReference>
<dbReference type="SUPFAM" id="SSF51735">
    <property type="entry name" value="NAD(P)-binding Rossmann-fold domains"/>
    <property type="match status" value="1"/>
</dbReference>
<dbReference type="InterPro" id="IPR046346">
    <property type="entry name" value="Aminoacid_DH-like_N_sf"/>
</dbReference>
<feature type="binding site" evidence="4">
    <location>
        <begin position="206"/>
        <end position="211"/>
    </location>
    <ligand>
        <name>NAD(+)</name>
        <dbReference type="ChEBI" id="CHEBI:57540"/>
    </ligand>
</feature>
<keyword evidence="3 4" id="KW-0520">NAD</keyword>
<keyword evidence="4" id="KW-0547">Nucleotide-binding</keyword>
<dbReference type="SMART" id="SM00839">
    <property type="entry name" value="ELFV_dehydrog"/>
    <property type="match status" value="1"/>
</dbReference>
<dbReference type="PIRSF" id="PIRSF000188">
    <property type="entry name" value="Phe_leu_dh"/>
    <property type="match status" value="1"/>
</dbReference>
<dbReference type="InterPro" id="IPR006096">
    <property type="entry name" value="Glu/Leu/Phe/Val/Trp_DH_C"/>
</dbReference>
<dbReference type="InterPro" id="IPR006097">
    <property type="entry name" value="Glu/Leu/Phe/Val/Trp_DH_dimer"/>
</dbReference>
<dbReference type="Gene3D" id="3.40.50.720">
    <property type="entry name" value="NAD(P)-binding Rossmann-like Domain"/>
    <property type="match status" value="1"/>
</dbReference>
<gene>
    <name evidence="7" type="ORF">SAMN05660862_3237</name>
</gene>
<name>A0A1X7KU01_9SPHI</name>
<keyword evidence="2 5" id="KW-0560">Oxidoreductase</keyword>
<feature type="domain" description="Glutamate/phenylalanine/leucine/valine/L-tryptophan dehydrogenase C-terminal" evidence="6">
    <location>
        <begin position="170"/>
        <end position="378"/>
    </location>
</feature>
<dbReference type="GO" id="GO:0016639">
    <property type="term" value="F:oxidoreductase activity, acting on the CH-NH2 group of donors, NAD or NADP as acceptor"/>
    <property type="evidence" value="ECO:0007669"/>
    <property type="project" value="InterPro"/>
</dbReference>